<feature type="region of interest" description="Disordered" evidence="1">
    <location>
        <begin position="57"/>
        <end position="83"/>
    </location>
</feature>
<evidence type="ECO:0000313" key="2">
    <source>
        <dbReference type="EMBL" id="BAD37357.1"/>
    </source>
</evidence>
<sequence>MRRGPPPLPPCGRRRCLLAAATATGRRYRCKEKGVAAAGEGATAAASLRSLPLSAHRCQEKEEEAGEGERGGGCEWMDGRRGSGRRAGEWRWRALVAPGGATTAAGAARRDTGALGGALGSESTEGRDNTRACATQEEAAACAFRAVVLLVAREWQCTAVCLVAGRVANWRCTQVQRRNREQEDWRRDWI</sequence>
<evidence type="ECO:0000256" key="1">
    <source>
        <dbReference type="SAM" id="MobiDB-lite"/>
    </source>
</evidence>
<dbReference type="AlphaFoldDB" id="Q67WW2"/>
<organism evidence="2 3">
    <name type="scientific">Oryza sativa subsp. japonica</name>
    <name type="common">Rice</name>
    <dbReference type="NCBI Taxonomy" id="39947"/>
    <lineage>
        <taxon>Eukaryota</taxon>
        <taxon>Viridiplantae</taxon>
        <taxon>Streptophyta</taxon>
        <taxon>Embryophyta</taxon>
        <taxon>Tracheophyta</taxon>
        <taxon>Spermatophyta</taxon>
        <taxon>Magnoliopsida</taxon>
        <taxon>Liliopsida</taxon>
        <taxon>Poales</taxon>
        <taxon>Poaceae</taxon>
        <taxon>BOP clade</taxon>
        <taxon>Oryzoideae</taxon>
        <taxon>Oryzeae</taxon>
        <taxon>Oryzinae</taxon>
        <taxon>Oryza</taxon>
        <taxon>Oryza sativa</taxon>
    </lineage>
</organism>
<protein>
    <submittedName>
        <fullName evidence="2">Uncharacterized protein</fullName>
    </submittedName>
</protein>
<evidence type="ECO:0000313" key="3">
    <source>
        <dbReference type="Proteomes" id="UP000000763"/>
    </source>
</evidence>
<dbReference type="Proteomes" id="UP000000763">
    <property type="component" value="Chromosome 6"/>
</dbReference>
<name>Q67WW2_ORYSJ</name>
<dbReference type="EMBL" id="AP003523">
    <property type="protein sequence ID" value="BAD37357.1"/>
    <property type="molecule type" value="Genomic_DNA"/>
</dbReference>
<reference evidence="3" key="1">
    <citation type="journal article" date="2005" name="Nature">
        <title>The map-based sequence of the rice genome.</title>
        <authorList>
            <consortium name="International rice genome sequencing project (IRGSP)"/>
            <person name="Matsumoto T."/>
            <person name="Wu J."/>
            <person name="Kanamori H."/>
            <person name="Katayose Y."/>
            <person name="Fujisawa M."/>
            <person name="Namiki N."/>
            <person name="Mizuno H."/>
            <person name="Yamamoto K."/>
            <person name="Antonio B.A."/>
            <person name="Baba T."/>
            <person name="Sakata K."/>
            <person name="Nagamura Y."/>
            <person name="Aoki H."/>
            <person name="Arikawa K."/>
            <person name="Arita K."/>
            <person name="Bito T."/>
            <person name="Chiden Y."/>
            <person name="Fujitsuka N."/>
            <person name="Fukunaka R."/>
            <person name="Hamada M."/>
            <person name="Harada C."/>
            <person name="Hayashi A."/>
            <person name="Hijishita S."/>
            <person name="Honda M."/>
            <person name="Hosokawa S."/>
            <person name="Ichikawa Y."/>
            <person name="Idonuma A."/>
            <person name="Iijima M."/>
            <person name="Ikeda M."/>
            <person name="Ikeno M."/>
            <person name="Ito K."/>
            <person name="Ito S."/>
            <person name="Ito T."/>
            <person name="Ito Y."/>
            <person name="Ito Y."/>
            <person name="Iwabuchi A."/>
            <person name="Kamiya K."/>
            <person name="Karasawa W."/>
            <person name="Kurita K."/>
            <person name="Katagiri S."/>
            <person name="Kikuta A."/>
            <person name="Kobayashi H."/>
            <person name="Kobayashi N."/>
            <person name="Machita K."/>
            <person name="Maehara T."/>
            <person name="Masukawa M."/>
            <person name="Mizubayashi T."/>
            <person name="Mukai Y."/>
            <person name="Nagasaki H."/>
            <person name="Nagata Y."/>
            <person name="Naito S."/>
            <person name="Nakashima M."/>
            <person name="Nakama Y."/>
            <person name="Nakamichi Y."/>
            <person name="Nakamura M."/>
            <person name="Meguro A."/>
            <person name="Negishi M."/>
            <person name="Ohta I."/>
            <person name="Ohta T."/>
            <person name="Okamoto M."/>
            <person name="Ono N."/>
            <person name="Saji S."/>
            <person name="Sakaguchi M."/>
            <person name="Sakai K."/>
            <person name="Shibata M."/>
            <person name="Shimokawa T."/>
            <person name="Song J."/>
            <person name="Takazaki Y."/>
            <person name="Terasawa K."/>
            <person name="Tsugane M."/>
            <person name="Tsuji K."/>
            <person name="Ueda S."/>
            <person name="Waki K."/>
            <person name="Yamagata H."/>
            <person name="Yamamoto M."/>
            <person name="Yamamoto S."/>
            <person name="Yamane H."/>
            <person name="Yoshiki S."/>
            <person name="Yoshihara R."/>
            <person name="Yukawa K."/>
            <person name="Zhong H."/>
            <person name="Yano M."/>
            <person name="Yuan Q."/>
            <person name="Ouyang S."/>
            <person name="Liu J."/>
            <person name="Jones K.M."/>
            <person name="Gansberger K."/>
            <person name="Moffat K."/>
            <person name="Hill J."/>
            <person name="Bera J."/>
            <person name="Fadrosh D."/>
            <person name="Jin S."/>
            <person name="Johri S."/>
            <person name="Kim M."/>
            <person name="Overton L."/>
            <person name="Reardon M."/>
            <person name="Tsitrin T."/>
            <person name="Vuong H."/>
            <person name="Weaver B."/>
            <person name="Ciecko A."/>
            <person name="Tallon L."/>
            <person name="Jackson J."/>
            <person name="Pai G."/>
            <person name="Aken S.V."/>
            <person name="Utterback T."/>
            <person name="Reidmuller S."/>
            <person name="Feldblyum T."/>
            <person name="Hsiao J."/>
            <person name="Zismann V."/>
            <person name="Iobst S."/>
            <person name="de Vazeille A.R."/>
            <person name="Buell C.R."/>
            <person name="Ying K."/>
            <person name="Li Y."/>
            <person name="Lu T."/>
            <person name="Huang Y."/>
            <person name="Zhao Q."/>
            <person name="Feng Q."/>
            <person name="Zhang L."/>
            <person name="Zhu J."/>
            <person name="Weng Q."/>
            <person name="Mu J."/>
            <person name="Lu Y."/>
            <person name="Fan D."/>
            <person name="Liu Y."/>
            <person name="Guan J."/>
            <person name="Zhang Y."/>
            <person name="Yu S."/>
            <person name="Liu X."/>
            <person name="Zhang Y."/>
            <person name="Hong G."/>
            <person name="Han B."/>
            <person name="Choisne N."/>
            <person name="Demange N."/>
            <person name="Orjeda G."/>
            <person name="Samain S."/>
            <person name="Cattolico L."/>
            <person name="Pelletier E."/>
            <person name="Couloux A."/>
            <person name="Segurens B."/>
            <person name="Wincker P."/>
            <person name="D'Hont A."/>
            <person name="Scarpelli C."/>
            <person name="Weissenbach J."/>
            <person name="Salanoubat M."/>
            <person name="Quetier F."/>
            <person name="Yu Y."/>
            <person name="Kim H.R."/>
            <person name="Rambo T."/>
            <person name="Currie J."/>
            <person name="Collura K."/>
            <person name="Luo M."/>
            <person name="Yang T."/>
            <person name="Ammiraju J.S.S."/>
            <person name="Engler F."/>
            <person name="Soderlund C."/>
            <person name="Wing R.A."/>
            <person name="Palmer L.E."/>
            <person name="de la Bastide M."/>
            <person name="Spiegel L."/>
            <person name="Nascimento L."/>
            <person name="Zutavern T."/>
            <person name="O'Shaughnessy A."/>
            <person name="Dike S."/>
            <person name="Dedhia N."/>
            <person name="Preston R."/>
            <person name="Balija V."/>
            <person name="McCombie W.R."/>
            <person name="Chow T."/>
            <person name="Chen H."/>
            <person name="Chung M."/>
            <person name="Chen C."/>
            <person name="Shaw J."/>
            <person name="Wu H."/>
            <person name="Hsiao K."/>
            <person name="Chao Y."/>
            <person name="Chu M."/>
            <person name="Cheng C."/>
            <person name="Hour A."/>
            <person name="Lee P."/>
            <person name="Lin S."/>
            <person name="Lin Y."/>
            <person name="Liou J."/>
            <person name="Liu S."/>
            <person name="Hsing Y."/>
            <person name="Raghuvanshi S."/>
            <person name="Mohanty A."/>
            <person name="Bharti A.K."/>
            <person name="Gaur A."/>
            <person name="Gupta V."/>
            <person name="Kumar D."/>
            <person name="Ravi V."/>
            <person name="Vij S."/>
            <person name="Kapur A."/>
            <person name="Khurana P."/>
            <person name="Khurana P."/>
            <person name="Khurana J.P."/>
            <person name="Tyagi A.K."/>
            <person name="Gaikwad K."/>
            <person name="Singh A."/>
            <person name="Dalal V."/>
            <person name="Srivastava S."/>
            <person name="Dixit A."/>
            <person name="Pal A.K."/>
            <person name="Ghazi I.A."/>
            <person name="Yadav M."/>
            <person name="Pandit A."/>
            <person name="Bhargava A."/>
            <person name="Sureshbabu K."/>
            <person name="Batra K."/>
            <person name="Sharma T.R."/>
            <person name="Mohapatra T."/>
            <person name="Singh N.K."/>
            <person name="Messing J."/>
            <person name="Nelson A.B."/>
            <person name="Fuks G."/>
            <person name="Kavchok S."/>
            <person name="Keizer G."/>
            <person name="Linton E."/>
            <person name="Llaca V."/>
            <person name="Song R."/>
            <person name="Tanyolac B."/>
            <person name="Young S."/>
            <person name="Ho-Il K."/>
            <person name="Hahn J.H."/>
            <person name="Sangsakoo G."/>
            <person name="Vanavichit A."/>
            <person name="de Mattos Luiz.A.T."/>
            <person name="Zimmer P.D."/>
            <person name="Malone G."/>
            <person name="Dellagostin O."/>
            <person name="de Oliveira A.C."/>
            <person name="Bevan M."/>
            <person name="Bancroft I."/>
            <person name="Minx P."/>
            <person name="Cordum H."/>
            <person name="Wilson R."/>
            <person name="Cheng Z."/>
            <person name="Jin W."/>
            <person name="Jiang J."/>
            <person name="Leong S.A."/>
            <person name="Iwama H."/>
            <person name="Gojobori T."/>
            <person name="Itoh T."/>
            <person name="Niimura Y."/>
            <person name="Fujii Y."/>
            <person name="Habara T."/>
            <person name="Sakai H."/>
            <person name="Sato Y."/>
            <person name="Wilson G."/>
            <person name="Kumar K."/>
            <person name="McCouch S."/>
            <person name="Juretic N."/>
            <person name="Hoen D."/>
            <person name="Wright S."/>
            <person name="Bruskiewich R."/>
            <person name="Bureau T."/>
            <person name="Miyao A."/>
            <person name="Hirochika H."/>
            <person name="Nishikawa T."/>
            <person name="Kadowaki K."/>
            <person name="Sugiura M."/>
            <person name="Burr B."/>
            <person name="Sasaki T."/>
        </authorList>
    </citation>
    <scope>NUCLEOTIDE SEQUENCE [LARGE SCALE GENOMIC DNA]</scope>
    <source>
        <strain evidence="3">cv. Nipponbare</strain>
    </source>
</reference>
<proteinExistence type="predicted"/>
<feature type="compositionally biased region" description="Basic and acidic residues" evidence="1">
    <location>
        <begin position="67"/>
        <end position="83"/>
    </location>
</feature>
<reference evidence="3" key="2">
    <citation type="journal article" date="2008" name="Nucleic Acids Res.">
        <title>The rice annotation project database (RAP-DB): 2008 update.</title>
        <authorList>
            <consortium name="The rice annotation project (RAP)"/>
        </authorList>
    </citation>
    <scope>GENOME REANNOTATION</scope>
    <source>
        <strain evidence="3">cv. Nipponbare</strain>
    </source>
</reference>
<accession>Q67WW2</accession>
<feature type="region of interest" description="Disordered" evidence="1">
    <location>
        <begin position="103"/>
        <end position="130"/>
    </location>
</feature>
<gene>
    <name evidence="2" type="primary">P0416A11.12</name>
</gene>